<evidence type="ECO:0000313" key="1">
    <source>
        <dbReference type="EMBL" id="KAK8732412.1"/>
    </source>
</evidence>
<name>A0AAW0WLC5_CHEQU</name>
<dbReference type="AlphaFoldDB" id="A0AAW0WLC5"/>
<proteinExistence type="predicted"/>
<evidence type="ECO:0000313" key="2">
    <source>
        <dbReference type="Proteomes" id="UP001445076"/>
    </source>
</evidence>
<dbReference type="EMBL" id="JARKIK010000057">
    <property type="protein sequence ID" value="KAK8732412.1"/>
    <property type="molecule type" value="Genomic_DNA"/>
</dbReference>
<keyword evidence="2" id="KW-1185">Reference proteome</keyword>
<feature type="non-terminal residue" evidence="1">
    <location>
        <position position="1"/>
    </location>
</feature>
<organism evidence="1 2">
    <name type="scientific">Cherax quadricarinatus</name>
    <name type="common">Australian red claw crayfish</name>
    <dbReference type="NCBI Taxonomy" id="27406"/>
    <lineage>
        <taxon>Eukaryota</taxon>
        <taxon>Metazoa</taxon>
        <taxon>Ecdysozoa</taxon>
        <taxon>Arthropoda</taxon>
        <taxon>Crustacea</taxon>
        <taxon>Multicrustacea</taxon>
        <taxon>Malacostraca</taxon>
        <taxon>Eumalacostraca</taxon>
        <taxon>Eucarida</taxon>
        <taxon>Decapoda</taxon>
        <taxon>Pleocyemata</taxon>
        <taxon>Astacidea</taxon>
        <taxon>Parastacoidea</taxon>
        <taxon>Parastacidae</taxon>
        <taxon>Cherax</taxon>
    </lineage>
</organism>
<feature type="non-terminal residue" evidence="1">
    <location>
        <position position="185"/>
    </location>
</feature>
<protein>
    <submittedName>
        <fullName evidence="1">Uncharacterized protein</fullName>
    </submittedName>
</protein>
<accession>A0AAW0WLC5</accession>
<gene>
    <name evidence="1" type="ORF">OTU49_007081</name>
</gene>
<reference evidence="1 2" key="1">
    <citation type="journal article" date="2024" name="BMC Genomics">
        <title>Genome assembly of redclaw crayfish (Cherax quadricarinatus) provides insights into its immune adaptation and hypoxia tolerance.</title>
        <authorList>
            <person name="Liu Z."/>
            <person name="Zheng J."/>
            <person name="Li H."/>
            <person name="Fang K."/>
            <person name="Wang S."/>
            <person name="He J."/>
            <person name="Zhou D."/>
            <person name="Weng S."/>
            <person name="Chi M."/>
            <person name="Gu Z."/>
            <person name="He J."/>
            <person name="Li F."/>
            <person name="Wang M."/>
        </authorList>
    </citation>
    <scope>NUCLEOTIDE SEQUENCE [LARGE SCALE GENOMIC DNA]</scope>
    <source>
        <strain evidence="1">ZL_2023a</strain>
    </source>
</reference>
<sequence>NSVYNASSHSSPSSYSMQAASKDLSLYSSSAVPFATGPSGVIISSITNSIDTHARDSKLVRIINVDAPKDYLCPPGFKDKNDRESNCVCDCRESRVLERNTNQKDPPLTDSVARKIVDGEKYAVDEVDRVQRPEVSILASSGSGPSLSAPCSPAKPLLRKTEAVDLEEYDYYKKLSRGISKATDN</sequence>
<comment type="caution">
    <text evidence="1">The sequence shown here is derived from an EMBL/GenBank/DDBJ whole genome shotgun (WGS) entry which is preliminary data.</text>
</comment>
<dbReference type="Proteomes" id="UP001445076">
    <property type="component" value="Unassembled WGS sequence"/>
</dbReference>